<evidence type="ECO:0000313" key="2">
    <source>
        <dbReference type="Proteomes" id="UP001299235"/>
    </source>
</evidence>
<dbReference type="Proteomes" id="UP001299235">
    <property type="component" value="Unassembled WGS sequence"/>
</dbReference>
<evidence type="ECO:0000313" key="1">
    <source>
        <dbReference type="EMBL" id="MCC2149801.1"/>
    </source>
</evidence>
<comment type="caution">
    <text evidence="1">The sequence shown here is derived from an EMBL/GenBank/DDBJ whole genome shotgun (WGS) entry which is preliminary data.</text>
</comment>
<proteinExistence type="predicted"/>
<name>A0ABS8EX90_9FIRM</name>
<keyword evidence="2" id="KW-1185">Reference proteome</keyword>
<reference evidence="1 2" key="1">
    <citation type="submission" date="2021-10" db="EMBL/GenBank/DDBJ databases">
        <title>Anaerobic single-cell dispensing facilitates the cultivation of human gut bacteria.</title>
        <authorList>
            <person name="Afrizal A."/>
        </authorList>
    </citation>
    <scope>NUCLEOTIDE SEQUENCE [LARGE SCALE GENOMIC DNA]</scope>
    <source>
        <strain evidence="1 2">CLA-AA-H246</strain>
    </source>
</reference>
<gene>
    <name evidence="1" type="ORF">LKD42_11145</name>
</gene>
<dbReference type="InterPro" id="IPR029044">
    <property type="entry name" value="Nucleotide-diphossugar_trans"/>
</dbReference>
<dbReference type="Gene3D" id="3.90.550.10">
    <property type="entry name" value="Spore Coat Polysaccharide Biosynthesis Protein SpsA, Chain A"/>
    <property type="match status" value="1"/>
</dbReference>
<dbReference type="SUPFAM" id="SSF53448">
    <property type="entry name" value="Nucleotide-diphospho-sugar transferases"/>
    <property type="match status" value="1"/>
</dbReference>
<protein>
    <recommendedName>
        <fullName evidence="3">Glycosyltransferase</fullName>
    </recommendedName>
</protein>
<dbReference type="RefSeq" id="WP_248835730.1">
    <property type="nucleotide sequence ID" value="NZ_JAJEQE010000043.1"/>
</dbReference>
<evidence type="ECO:0008006" key="3">
    <source>
        <dbReference type="Google" id="ProtNLM"/>
    </source>
</evidence>
<organism evidence="1 2">
    <name type="scientific">Hominisplanchenecus faecis</name>
    <dbReference type="NCBI Taxonomy" id="2885351"/>
    <lineage>
        <taxon>Bacteria</taxon>
        <taxon>Bacillati</taxon>
        <taxon>Bacillota</taxon>
        <taxon>Clostridia</taxon>
        <taxon>Lachnospirales</taxon>
        <taxon>Lachnospiraceae</taxon>
        <taxon>Hominisplanchenecus</taxon>
    </lineage>
</organism>
<sequence>MELQRQGGNNIAFLDQDDVWVKGFLTEEVAEEVLTGEDVIGFSFYNSNSDFSRGNLIRMREETVVWGGKIAQECCNHHSSMFYRRKFLIDDDIKYALTRHEEVIFLQKALYLANKIRFIDRVMFLYRNNYLSETHRKQKVEELYGPLLNSWKGLLEWHKELHSDDIDTIKVVKHMICVYAIEGVEMLYQRGIDENVAEKIIDEYFCRDFLENYENIVLSDNRRLEISEYCFHKNEFIKKQYKLGMREHWKNKLKRFEFVRKINDKKNYKVVIPKEYIQVVDKWNK</sequence>
<accession>A0ABS8EX90</accession>
<dbReference type="EMBL" id="JAJEQE010000043">
    <property type="protein sequence ID" value="MCC2149801.1"/>
    <property type="molecule type" value="Genomic_DNA"/>
</dbReference>